<evidence type="ECO:0000256" key="1">
    <source>
        <dbReference type="ARBA" id="ARBA00004430"/>
    </source>
</evidence>
<proteinExistence type="predicted"/>
<dbReference type="EMBL" id="CAJHUC010003001">
    <property type="protein sequence ID" value="CAD7705025.1"/>
    <property type="molecule type" value="Genomic_DNA"/>
</dbReference>
<dbReference type="Gene3D" id="3.80.10.10">
    <property type="entry name" value="Ribonuclease Inhibitor"/>
    <property type="match status" value="3"/>
</dbReference>
<comment type="caution">
    <text evidence="5">The sequence shown here is derived from an EMBL/GenBank/DDBJ whole genome shotgun (WGS) entry which is preliminary data.</text>
</comment>
<dbReference type="Pfam" id="PF23598">
    <property type="entry name" value="LRR_14"/>
    <property type="match status" value="1"/>
</dbReference>
<dbReference type="Proteomes" id="UP000708148">
    <property type="component" value="Unassembled WGS sequence"/>
</dbReference>
<dbReference type="InterPro" id="IPR055414">
    <property type="entry name" value="LRR_R13L4/SHOC2-like"/>
</dbReference>
<evidence type="ECO:0000256" key="2">
    <source>
        <dbReference type="ARBA" id="ARBA00022737"/>
    </source>
</evidence>
<feature type="domain" description="Disease resistance R13L4/SHOC-2-like LRR" evidence="3">
    <location>
        <begin position="340"/>
        <end position="614"/>
    </location>
</feature>
<protein>
    <submittedName>
        <fullName evidence="5">Uncharacterized protein</fullName>
    </submittedName>
</protein>
<dbReference type="InterPro" id="IPR032675">
    <property type="entry name" value="LRR_dom_sf"/>
</dbReference>
<comment type="subcellular location">
    <subcellularLocation>
        <location evidence="1">Cytoplasm</location>
        <location evidence="1">Cytoskeleton</location>
        <location evidence="1">Cilium axoneme</location>
    </subcellularLocation>
</comment>
<keyword evidence="2" id="KW-0677">Repeat</keyword>
<accession>A0A8S1JBT1</accession>
<evidence type="ECO:0000259" key="4">
    <source>
        <dbReference type="Pfam" id="PF25372"/>
    </source>
</evidence>
<dbReference type="SMART" id="SM00367">
    <property type="entry name" value="LRR_CC"/>
    <property type="match status" value="6"/>
</dbReference>
<dbReference type="GO" id="GO:0005930">
    <property type="term" value="C:axoneme"/>
    <property type="evidence" value="ECO:0007669"/>
    <property type="project" value="UniProtKB-SubCell"/>
</dbReference>
<evidence type="ECO:0000259" key="3">
    <source>
        <dbReference type="Pfam" id="PF23598"/>
    </source>
</evidence>
<dbReference type="PANTHER" id="PTHR13318">
    <property type="entry name" value="PARTNER OF PAIRED, ISOFORM B-RELATED"/>
    <property type="match status" value="1"/>
</dbReference>
<dbReference type="PANTHER" id="PTHR13318:SF190">
    <property type="entry name" value="PARTNER OF PAIRED, ISOFORM B"/>
    <property type="match status" value="1"/>
</dbReference>
<keyword evidence="6" id="KW-1185">Reference proteome</keyword>
<dbReference type="GO" id="GO:0019005">
    <property type="term" value="C:SCF ubiquitin ligase complex"/>
    <property type="evidence" value="ECO:0007669"/>
    <property type="project" value="TreeGrafter"/>
</dbReference>
<sequence length="629" mass="68759">MLDAATIWVECSSNVRPCVLGPVVDTLPQSQRTSLFHRSCTDGGPVPVAVLTGAGLVLVGSTCGTRGSFLLLLGGVEAPKVAMEQGATAPKADWGSLASLLLEHVSEMMRRNDVDLLPVIKSARLVNRHWCRWASELVTAICSSQVSPERIAVKSPSSFTRVQKLWFREGERPSVADLILAPQWVQAPALQECCDAQHALACLQGLSHLTHLEFSRILFMDSDFEHLARLSDLRRLDLPHCRWISDAGLEQIAKLTSLTHLEIGSCKKSITDDGLRWLAHLTCLEQLRLQNLLGITEAGMVHLTTLTCLKRLAVLGMANVARDSVLQVGALTGIEELEVAQCNGLHLQGLHQITGLEKLTIEMNTYGSYLAAIGALTCLKFLCIGDTRGHSLSDEVWLVVKKLEALEHLRLCRTRTVWLWTHIGMLKSLKGLSIVNSRGSLPACTVPCEVLTGLECLDLNAEWNEPGWTTGVLQGVLQGVQMLTNLHRLGLSQSLHLTDEALLDVGELVRLKHLDLAGCCKITDAGVAHLTKLTALEVLNLRQCQSLTNGALVYVGGLGALRHLSLSTRDGTTHRPLALAQKLTALERFDLYGVDYVTDGNMAEAERLSFRMRVYLYDAAGTRVMKANV</sequence>
<name>A0A8S1JBT1_9CHLO</name>
<dbReference type="InterPro" id="IPR057207">
    <property type="entry name" value="FBXL15_LRR"/>
</dbReference>
<dbReference type="SUPFAM" id="SSF52047">
    <property type="entry name" value="RNI-like"/>
    <property type="match status" value="1"/>
</dbReference>
<dbReference type="Pfam" id="PF25372">
    <property type="entry name" value="DUF7885"/>
    <property type="match status" value="1"/>
</dbReference>
<feature type="domain" description="F-box/LRR-repeat protein 15-like leucin rich repeat" evidence="4">
    <location>
        <begin position="225"/>
        <end position="324"/>
    </location>
</feature>
<evidence type="ECO:0000313" key="5">
    <source>
        <dbReference type="EMBL" id="CAD7705025.1"/>
    </source>
</evidence>
<organism evidence="5 6">
    <name type="scientific">Ostreobium quekettii</name>
    <dbReference type="NCBI Taxonomy" id="121088"/>
    <lineage>
        <taxon>Eukaryota</taxon>
        <taxon>Viridiplantae</taxon>
        <taxon>Chlorophyta</taxon>
        <taxon>core chlorophytes</taxon>
        <taxon>Ulvophyceae</taxon>
        <taxon>TCBD clade</taxon>
        <taxon>Bryopsidales</taxon>
        <taxon>Ostreobineae</taxon>
        <taxon>Ostreobiaceae</taxon>
        <taxon>Ostreobium</taxon>
    </lineage>
</organism>
<gene>
    <name evidence="5" type="ORF">OSTQU699_LOCUS10380</name>
</gene>
<dbReference type="InterPro" id="IPR006553">
    <property type="entry name" value="Leu-rich_rpt_Cys-con_subtyp"/>
</dbReference>
<dbReference type="AlphaFoldDB" id="A0A8S1JBT1"/>
<dbReference type="GO" id="GO:0031146">
    <property type="term" value="P:SCF-dependent proteasomal ubiquitin-dependent protein catabolic process"/>
    <property type="evidence" value="ECO:0007669"/>
    <property type="project" value="TreeGrafter"/>
</dbReference>
<reference evidence="5" key="1">
    <citation type="submission" date="2020-12" db="EMBL/GenBank/DDBJ databases">
        <authorList>
            <person name="Iha C."/>
        </authorList>
    </citation>
    <scope>NUCLEOTIDE SEQUENCE</scope>
</reference>
<evidence type="ECO:0000313" key="6">
    <source>
        <dbReference type="Proteomes" id="UP000708148"/>
    </source>
</evidence>